<sequence>MQLMPIPDILLNLADQSDPLITANKVPIVPTSASTISPSIASSAKIPIFSKPSSSKGRSSKRKEKALKESSEKIKAPSKVDMLLVDWVEQDEKENLQRISNEEALIMLNYIGELKKKAIKN</sequence>
<evidence type="ECO:0000313" key="3">
    <source>
        <dbReference type="Proteomes" id="UP001152523"/>
    </source>
</evidence>
<proteinExistence type="predicted"/>
<feature type="compositionally biased region" description="Low complexity" evidence="1">
    <location>
        <begin position="48"/>
        <end position="57"/>
    </location>
</feature>
<name>A0AAV0DSP4_9ASTE</name>
<dbReference type="Proteomes" id="UP001152523">
    <property type="component" value="Unassembled WGS sequence"/>
</dbReference>
<organism evidence="2 3">
    <name type="scientific">Cuscuta epithymum</name>
    <dbReference type="NCBI Taxonomy" id="186058"/>
    <lineage>
        <taxon>Eukaryota</taxon>
        <taxon>Viridiplantae</taxon>
        <taxon>Streptophyta</taxon>
        <taxon>Embryophyta</taxon>
        <taxon>Tracheophyta</taxon>
        <taxon>Spermatophyta</taxon>
        <taxon>Magnoliopsida</taxon>
        <taxon>eudicotyledons</taxon>
        <taxon>Gunneridae</taxon>
        <taxon>Pentapetalae</taxon>
        <taxon>asterids</taxon>
        <taxon>lamiids</taxon>
        <taxon>Solanales</taxon>
        <taxon>Convolvulaceae</taxon>
        <taxon>Cuscuteae</taxon>
        <taxon>Cuscuta</taxon>
        <taxon>Cuscuta subgen. Cuscuta</taxon>
    </lineage>
</organism>
<comment type="caution">
    <text evidence="2">The sequence shown here is derived from an EMBL/GenBank/DDBJ whole genome shotgun (WGS) entry which is preliminary data.</text>
</comment>
<evidence type="ECO:0000313" key="2">
    <source>
        <dbReference type="EMBL" id="CAH9107383.1"/>
    </source>
</evidence>
<gene>
    <name evidence="2" type="ORF">CEPIT_LOCUS17957</name>
</gene>
<keyword evidence="3" id="KW-1185">Reference proteome</keyword>
<dbReference type="EMBL" id="CAMAPF010000144">
    <property type="protein sequence ID" value="CAH9107383.1"/>
    <property type="molecule type" value="Genomic_DNA"/>
</dbReference>
<feature type="region of interest" description="Disordered" evidence="1">
    <location>
        <begin position="48"/>
        <end position="73"/>
    </location>
</feature>
<accession>A0AAV0DSP4</accession>
<protein>
    <submittedName>
        <fullName evidence="2">Uncharacterized protein</fullName>
    </submittedName>
</protein>
<reference evidence="2" key="1">
    <citation type="submission" date="2022-07" db="EMBL/GenBank/DDBJ databases">
        <authorList>
            <person name="Macas J."/>
            <person name="Novak P."/>
            <person name="Neumann P."/>
        </authorList>
    </citation>
    <scope>NUCLEOTIDE SEQUENCE</scope>
</reference>
<dbReference type="AlphaFoldDB" id="A0AAV0DSP4"/>
<evidence type="ECO:0000256" key="1">
    <source>
        <dbReference type="SAM" id="MobiDB-lite"/>
    </source>
</evidence>